<feature type="transmembrane region" description="Helical" evidence="1">
    <location>
        <begin position="12"/>
        <end position="30"/>
    </location>
</feature>
<dbReference type="AlphaFoldDB" id="A0A4Q0MKA3"/>
<evidence type="ECO:0000313" key="3">
    <source>
        <dbReference type="Proteomes" id="UP000289708"/>
    </source>
</evidence>
<proteinExistence type="predicted"/>
<comment type="caution">
    <text evidence="2">The sequence shown here is derived from an EMBL/GenBank/DDBJ whole genome shotgun (WGS) entry which is preliminary data.</text>
</comment>
<accession>A0A4Q0MKA3</accession>
<dbReference type="OrthoDB" id="8129598at2"/>
<keyword evidence="3" id="KW-1185">Reference proteome</keyword>
<evidence type="ECO:0000313" key="2">
    <source>
        <dbReference type="EMBL" id="RXF74008.1"/>
    </source>
</evidence>
<feature type="transmembrane region" description="Helical" evidence="1">
    <location>
        <begin position="42"/>
        <end position="61"/>
    </location>
</feature>
<gene>
    <name evidence="2" type="ORF">EK403_08270</name>
</gene>
<name>A0A4Q0MKA3_9HYPH</name>
<evidence type="ECO:0000256" key="1">
    <source>
        <dbReference type="SAM" id="Phobius"/>
    </source>
</evidence>
<reference evidence="2 3" key="1">
    <citation type="submission" date="2018-12" db="EMBL/GenBank/DDBJ databases">
        <title>bacterium Hansschlegelia zhihuaiae S113.</title>
        <authorList>
            <person name="He J."/>
        </authorList>
    </citation>
    <scope>NUCLEOTIDE SEQUENCE [LARGE SCALE GENOMIC DNA]</scope>
    <source>
        <strain evidence="2 3">S 113</strain>
    </source>
</reference>
<keyword evidence="1" id="KW-1133">Transmembrane helix</keyword>
<protein>
    <submittedName>
        <fullName evidence="2">Uncharacterized protein</fullName>
    </submittedName>
</protein>
<feature type="transmembrane region" description="Helical" evidence="1">
    <location>
        <begin position="81"/>
        <end position="98"/>
    </location>
</feature>
<organism evidence="2 3">
    <name type="scientific">Hansschlegelia zhihuaiae</name>
    <dbReference type="NCBI Taxonomy" id="405005"/>
    <lineage>
        <taxon>Bacteria</taxon>
        <taxon>Pseudomonadati</taxon>
        <taxon>Pseudomonadota</taxon>
        <taxon>Alphaproteobacteria</taxon>
        <taxon>Hyphomicrobiales</taxon>
        <taxon>Methylopilaceae</taxon>
        <taxon>Hansschlegelia</taxon>
    </lineage>
</organism>
<keyword evidence="1" id="KW-0472">Membrane</keyword>
<dbReference type="EMBL" id="RYFI01000006">
    <property type="protein sequence ID" value="RXF74008.1"/>
    <property type="molecule type" value="Genomic_DNA"/>
</dbReference>
<sequence>MTTEIARSILPISGTMIGICTTLIGLVKINESIRDQTQVDEYGALVAVAFLASAALSYVAIRLAKVRPSLARRLERVADAFFLAGLLSLVILAGGFAFEVV</sequence>
<dbReference type="Proteomes" id="UP000289708">
    <property type="component" value="Unassembled WGS sequence"/>
</dbReference>
<keyword evidence="1" id="KW-0812">Transmembrane</keyword>